<accession>A0AA41RRG1</accession>
<keyword evidence="1" id="KW-0234">DNA repair</keyword>
<dbReference type="Proteomes" id="UP001177140">
    <property type="component" value="Unassembled WGS sequence"/>
</dbReference>
<dbReference type="GO" id="GO:0030915">
    <property type="term" value="C:Smc5-Smc6 complex"/>
    <property type="evidence" value="ECO:0007669"/>
    <property type="project" value="UniProtKB-UniRule"/>
</dbReference>
<feature type="compositionally biased region" description="Polar residues" evidence="2">
    <location>
        <begin position="1"/>
        <end position="14"/>
    </location>
</feature>
<evidence type="ECO:0000313" key="4">
    <source>
        <dbReference type="Proteomes" id="UP001177140"/>
    </source>
</evidence>
<feature type="region of interest" description="Disordered" evidence="2">
    <location>
        <begin position="1"/>
        <end position="53"/>
    </location>
</feature>
<feature type="compositionally biased region" description="Basic and acidic residues" evidence="2">
    <location>
        <begin position="15"/>
        <end position="39"/>
    </location>
</feature>
<comment type="subunit">
    <text evidence="1">Component of the SMC5-SMC6 complex.</text>
</comment>
<proteinExistence type="inferred from homology"/>
<keyword evidence="1" id="KW-0227">DNA damage</keyword>
<gene>
    <name evidence="3" type="ORF">MKW94_029702</name>
</gene>
<dbReference type="GO" id="GO:0006310">
    <property type="term" value="P:DNA recombination"/>
    <property type="evidence" value="ECO:0007669"/>
    <property type="project" value="UniProtKB-UniRule"/>
</dbReference>
<dbReference type="InterPro" id="IPR027786">
    <property type="entry name" value="Nse4/EID"/>
</dbReference>
<comment type="subcellular location">
    <subcellularLocation>
        <location evidence="1">Nucleus</location>
    </subcellularLocation>
</comment>
<evidence type="ECO:0000256" key="2">
    <source>
        <dbReference type="SAM" id="MobiDB-lite"/>
    </source>
</evidence>
<name>A0AA41RRG1_PAPNU</name>
<evidence type="ECO:0000313" key="3">
    <source>
        <dbReference type="EMBL" id="MCL7022664.1"/>
    </source>
</evidence>
<comment type="function">
    <text evidence="1">Component of the SMC5-SMC6 complex, that promotes sister chromatid alignment after DNA damage and facilitates double-stranded DNA breaks (DSBs) repair via homologous recombination between sister chromatids.</text>
</comment>
<dbReference type="GO" id="GO:0005634">
    <property type="term" value="C:nucleus"/>
    <property type="evidence" value="ECO:0007669"/>
    <property type="project" value="UniProtKB-SubCell"/>
</dbReference>
<keyword evidence="1" id="KW-0539">Nucleus</keyword>
<sequence length="238" mass="27100">MSSRIPESDFCSTRNRGDVGVSERRVKPEPASRRRHEVEPEQPETSESRHGVADRRVLRSQYLALRNMIHDEREDISDANSDKFKSIFNEVESLHQMVTKPREQVADAEALLGIANTLMTSVKAQNSDGVTPNDFITSLLQNFGKQNGGARGEQARVSLGWEEIGHDVCHIFMKVPGCCTMVGPMDVEVKQRKIATQRKRTRKPTTTERPEDVRFLFPLIKLVVYIILDNQFLCIYFP</sequence>
<organism evidence="3 4">
    <name type="scientific">Papaver nudicaule</name>
    <name type="common">Iceland poppy</name>
    <dbReference type="NCBI Taxonomy" id="74823"/>
    <lineage>
        <taxon>Eukaryota</taxon>
        <taxon>Viridiplantae</taxon>
        <taxon>Streptophyta</taxon>
        <taxon>Embryophyta</taxon>
        <taxon>Tracheophyta</taxon>
        <taxon>Spermatophyta</taxon>
        <taxon>Magnoliopsida</taxon>
        <taxon>Ranunculales</taxon>
        <taxon>Papaveraceae</taxon>
        <taxon>Papaveroideae</taxon>
        <taxon>Papaver</taxon>
    </lineage>
</organism>
<dbReference type="PANTHER" id="PTHR16140">
    <property type="entry name" value="NON-STRUCTURAL MAINTENANCE OF CHROMOSOMES ELEMENT 4"/>
    <property type="match status" value="1"/>
</dbReference>
<comment type="similarity">
    <text evidence="1">Belongs to the NSE4 family.</text>
</comment>
<dbReference type="AlphaFoldDB" id="A0AA41RRG1"/>
<protein>
    <recommendedName>
        <fullName evidence="1">Non-structural maintenance of chromosomes element 4</fullName>
    </recommendedName>
</protein>
<keyword evidence="4" id="KW-1185">Reference proteome</keyword>
<dbReference type="EMBL" id="JAJJMA010013590">
    <property type="protein sequence ID" value="MCL7022664.1"/>
    <property type="molecule type" value="Genomic_DNA"/>
</dbReference>
<evidence type="ECO:0000256" key="1">
    <source>
        <dbReference type="RuleBase" id="RU365071"/>
    </source>
</evidence>
<dbReference type="GO" id="GO:0006281">
    <property type="term" value="P:DNA repair"/>
    <property type="evidence" value="ECO:0007669"/>
    <property type="project" value="UniProtKB-UniRule"/>
</dbReference>
<keyword evidence="1" id="KW-0233">DNA recombination</keyword>
<comment type="caution">
    <text evidence="3">The sequence shown here is derived from an EMBL/GenBank/DDBJ whole genome shotgun (WGS) entry which is preliminary data.</text>
</comment>
<reference evidence="3" key="1">
    <citation type="submission" date="2022-03" db="EMBL/GenBank/DDBJ databases">
        <title>A functionally conserved STORR gene fusion in Papaver species that diverged 16.8 million years ago.</title>
        <authorList>
            <person name="Catania T."/>
        </authorList>
    </citation>
    <scope>NUCLEOTIDE SEQUENCE</scope>
    <source>
        <strain evidence="3">S-191538</strain>
    </source>
</reference>
<dbReference type="PANTHER" id="PTHR16140:SF0">
    <property type="entry name" value="NON-STRUCTURAL MAINTENANCE OF CHROMOSOMES ELEMENT 4"/>
    <property type="match status" value="1"/>
</dbReference>